<accession>A0AAN8BU00</accession>
<reference evidence="1 2" key="1">
    <citation type="journal article" date="2023" name="Mol. Biol. Evol.">
        <title>Genomics of Secondarily Temperate Adaptation in the Only Non-Antarctic Icefish.</title>
        <authorList>
            <person name="Rivera-Colon A.G."/>
            <person name="Rayamajhi N."/>
            <person name="Minhas B.F."/>
            <person name="Madrigal G."/>
            <person name="Bilyk K.T."/>
            <person name="Yoon V."/>
            <person name="Hune M."/>
            <person name="Gregory S."/>
            <person name="Cheng C.H.C."/>
            <person name="Catchen J.M."/>
        </authorList>
    </citation>
    <scope>NUCLEOTIDE SEQUENCE [LARGE SCALE GENOMIC DNA]</scope>
    <source>
        <strain evidence="1">JC2023a</strain>
    </source>
</reference>
<keyword evidence="2" id="KW-1185">Reference proteome</keyword>
<dbReference type="Proteomes" id="UP001335648">
    <property type="component" value="Unassembled WGS sequence"/>
</dbReference>
<proteinExistence type="predicted"/>
<sequence>MHRTVANVATPVTFHLITMSLDVTKPTGGVALPVVGMPTVTSHVSLISTPITAHFLASSSTPAASAATTTINAATATTTINAATTTINAATTTLTSGAMLGLLVSK</sequence>
<dbReference type="AlphaFoldDB" id="A0AAN8BU00"/>
<dbReference type="EMBL" id="JAULUE010002056">
    <property type="protein sequence ID" value="KAK5890145.1"/>
    <property type="molecule type" value="Genomic_DNA"/>
</dbReference>
<evidence type="ECO:0000313" key="1">
    <source>
        <dbReference type="EMBL" id="KAK5890145.1"/>
    </source>
</evidence>
<comment type="caution">
    <text evidence="1">The sequence shown here is derived from an EMBL/GenBank/DDBJ whole genome shotgun (WGS) entry which is preliminary data.</text>
</comment>
<gene>
    <name evidence="1" type="ORF">CesoFtcFv8_013702</name>
</gene>
<name>A0AAN8BU00_9TELE</name>
<evidence type="ECO:0000313" key="2">
    <source>
        <dbReference type="Proteomes" id="UP001335648"/>
    </source>
</evidence>
<organism evidence="1 2">
    <name type="scientific">Champsocephalus esox</name>
    <name type="common">pike icefish</name>
    <dbReference type="NCBI Taxonomy" id="159716"/>
    <lineage>
        <taxon>Eukaryota</taxon>
        <taxon>Metazoa</taxon>
        <taxon>Chordata</taxon>
        <taxon>Craniata</taxon>
        <taxon>Vertebrata</taxon>
        <taxon>Euteleostomi</taxon>
        <taxon>Actinopterygii</taxon>
        <taxon>Neopterygii</taxon>
        <taxon>Teleostei</taxon>
        <taxon>Neoteleostei</taxon>
        <taxon>Acanthomorphata</taxon>
        <taxon>Eupercaria</taxon>
        <taxon>Perciformes</taxon>
        <taxon>Notothenioidei</taxon>
        <taxon>Channichthyidae</taxon>
        <taxon>Champsocephalus</taxon>
    </lineage>
</organism>
<protein>
    <submittedName>
        <fullName evidence="1">Uncharacterized protein</fullName>
    </submittedName>
</protein>